<dbReference type="EMBL" id="QWEZ01000001">
    <property type="protein sequence ID" value="RRJ84330.1"/>
    <property type="molecule type" value="Genomic_DNA"/>
</dbReference>
<comment type="caution">
    <text evidence="2">The sequence shown here is derived from an EMBL/GenBank/DDBJ whole genome shotgun (WGS) entry which is preliminary data.</text>
</comment>
<dbReference type="GO" id="GO:0016020">
    <property type="term" value="C:membrane"/>
    <property type="evidence" value="ECO:0007669"/>
    <property type="project" value="TreeGrafter"/>
</dbReference>
<dbReference type="InterPro" id="IPR022742">
    <property type="entry name" value="Hydrolase_4"/>
</dbReference>
<dbReference type="GO" id="GO:0016787">
    <property type="term" value="F:hydrolase activity"/>
    <property type="evidence" value="ECO:0007669"/>
    <property type="project" value="UniProtKB-KW"/>
</dbReference>
<dbReference type="RefSeq" id="WP_125014758.1">
    <property type="nucleotide sequence ID" value="NZ_QWEZ01000001.1"/>
</dbReference>
<dbReference type="SUPFAM" id="SSF53474">
    <property type="entry name" value="alpha/beta-Hydrolases"/>
    <property type="match status" value="1"/>
</dbReference>
<reference evidence="2 3" key="1">
    <citation type="submission" date="2018-08" db="EMBL/GenBank/DDBJ databases">
        <authorList>
            <person name="Khan S.A."/>
        </authorList>
    </citation>
    <scope>NUCLEOTIDE SEQUENCE [LARGE SCALE GENOMIC DNA]</scope>
    <source>
        <strain evidence="2 3">GTF-13</strain>
    </source>
</reference>
<name>A0A3P3VNZ5_9GAMM</name>
<evidence type="ECO:0000313" key="2">
    <source>
        <dbReference type="EMBL" id="RRJ84330.1"/>
    </source>
</evidence>
<dbReference type="Gene3D" id="3.40.50.1820">
    <property type="entry name" value="alpha/beta hydrolase"/>
    <property type="match status" value="1"/>
</dbReference>
<sequence length="285" mass="31737">MPTVTIPVTTADGVGNRLRLFRSDAPPATPVVLCMPAMGVKADYYQPLANAFRQAGLHAATADLRGVGASSVRASRQVNFGYEEMLEQEWPALIECLREQLPESPVYLLGHSLGGQINTLYLAENAREVKGMILVAASNIHYRGYGRPLPMLLASQCLNLITQLMGYLPGHRLGFGGREARQLIREWAHCARTGRYHLKKRGKLLEERLAEVRLPVMALSFEEDWMAPRKAVVRLYDKLASAEITHQHLSGKALGVEGLNHFNWARTPEALVARIQQWISQHSPL</sequence>
<protein>
    <submittedName>
        <fullName evidence="2">Alpha/beta fold hydrolase</fullName>
    </submittedName>
</protein>
<dbReference type="PANTHER" id="PTHR43798:SF33">
    <property type="entry name" value="HYDROLASE, PUTATIVE (AFU_ORTHOLOGUE AFUA_2G14860)-RELATED"/>
    <property type="match status" value="1"/>
</dbReference>
<dbReference type="Pfam" id="PF12146">
    <property type="entry name" value="Hydrolase_4"/>
    <property type="match status" value="1"/>
</dbReference>
<proteinExistence type="predicted"/>
<gene>
    <name evidence="2" type="ORF">D0544_04265</name>
</gene>
<evidence type="ECO:0000259" key="1">
    <source>
        <dbReference type="Pfam" id="PF12146"/>
    </source>
</evidence>
<dbReference type="PANTHER" id="PTHR43798">
    <property type="entry name" value="MONOACYLGLYCEROL LIPASE"/>
    <property type="match status" value="1"/>
</dbReference>
<organism evidence="2 3">
    <name type="scientific">Aestuariirhabdus litorea</name>
    <dbReference type="NCBI Taxonomy" id="2528527"/>
    <lineage>
        <taxon>Bacteria</taxon>
        <taxon>Pseudomonadati</taxon>
        <taxon>Pseudomonadota</taxon>
        <taxon>Gammaproteobacteria</taxon>
        <taxon>Oceanospirillales</taxon>
        <taxon>Aestuariirhabdaceae</taxon>
        <taxon>Aestuariirhabdus</taxon>
    </lineage>
</organism>
<dbReference type="AlphaFoldDB" id="A0A3P3VNZ5"/>
<dbReference type="Proteomes" id="UP000280792">
    <property type="component" value="Unassembled WGS sequence"/>
</dbReference>
<dbReference type="InterPro" id="IPR029058">
    <property type="entry name" value="AB_hydrolase_fold"/>
</dbReference>
<dbReference type="InterPro" id="IPR017208">
    <property type="entry name" value="UCP037442_abhydr"/>
</dbReference>
<feature type="domain" description="Serine aminopeptidase S33" evidence="1">
    <location>
        <begin position="30"/>
        <end position="248"/>
    </location>
</feature>
<keyword evidence="2" id="KW-0378">Hydrolase</keyword>
<dbReference type="PIRSF" id="PIRSF037442">
    <property type="entry name" value="UCP037442_abhydr"/>
    <property type="match status" value="1"/>
</dbReference>
<keyword evidence="3" id="KW-1185">Reference proteome</keyword>
<evidence type="ECO:0000313" key="3">
    <source>
        <dbReference type="Proteomes" id="UP000280792"/>
    </source>
</evidence>
<dbReference type="InterPro" id="IPR050266">
    <property type="entry name" value="AB_hydrolase_sf"/>
</dbReference>
<reference evidence="2 3" key="2">
    <citation type="submission" date="2018-12" db="EMBL/GenBank/DDBJ databases">
        <title>Simiduia agarivorans gen. nov., sp. nov., a marine, agarolytic bacterium isolated from shallow coastal water from Keelung, Taiwan.</title>
        <authorList>
            <person name="Shieh W.Y."/>
        </authorList>
    </citation>
    <scope>NUCLEOTIDE SEQUENCE [LARGE SCALE GENOMIC DNA]</scope>
    <source>
        <strain evidence="2 3">GTF-13</strain>
    </source>
</reference>
<accession>A0A3P3VNZ5</accession>